<dbReference type="SUPFAM" id="SSF55103">
    <property type="entry name" value="FAD-linked oxidases, C-terminal domain"/>
    <property type="match status" value="1"/>
</dbReference>
<dbReference type="Proteomes" id="UP000832034">
    <property type="component" value="Chromosome"/>
</dbReference>
<keyword evidence="2" id="KW-0285">Flavoprotein</keyword>
<evidence type="ECO:0000259" key="4">
    <source>
        <dbReference type="PROSITE" id="PS51387"/>
    </source>
</evidence>
<dbReference type="EMBL" id="CP091512">
    <property type="protein sequence ID" value="UOO93705.1"/>
    <property type="molecule type" value="Genomic_DNA"/>
</dbReference>
<reference evidence="5" key="2">
    <citation type="journal article" date="2022" name="Res Sq">
        <title>Evolution of multicellular longitudinally dividing oral cavity symbionts (Neisseriaceae).</title>
        <authorList>
            <person name="Nyongesa S."/>
            <person name="Weber P."/>
            <person name="Bernet E."/>
            <person name="Pullido F."/>
            <person name="Nieckarz M."/>
            <person name="Delaby M."/>
            <person name="Nieves C."/>
            <person name="Viehboeck T."/>
            <person name="Krause N."/>
            <person name="Rivera-Millot A."/>
            <person name="Nakamura A."/>
            <person name="Vischer N."/>
            <person name="VanNieuwenhze M."/>
            <person name="Brun Y."/>
            <person name="Cava F."/>
            <person name="Bulgheresi S."/>
            <person name="Veyrier F."/>
        </authorList>
    </citation>
    <scope>NUCLEOTIDE SEQUENCE</scope>
    <source>
        <strain evidence="5">SAG 1488-6</strain>
    </source>
</reference>
<evidence type="ECO:0000256" key="3">
    <source>
        <dbReference type="ARBA" id="ARBA00022827"/>
    </source>
</evidence>
<comment type="similarity">
    <text evidence="1">Belongs to the FAD-binding oxidoreductase/transferase type 4 family.</text>
</comment>
<evidence type="ECO:0000313" key="5">
    <source>
        <dbReference type="EMBL" id="UOO93705.1"/>
    </source>
</evidence>
<dbReference type="InterPro" id="IPR016164">
    <property type="entry name" value="FAD-linked_Oxase-like_C"/>
</dbReference>
<dbReference type="InterPro" id="IPR016167">
    <property type="entry name" value="FAD-bd_PCMH_sub1"/>
</dbReference>
<feature type="domain" description="FAD-binding PCMH-type" evidence="4">
    <location>
        <begin position="38"/>
        <end position="221"/>
    </location>
</feature>
<evidence type="ECO:0000256" key="1">
    <source>
        <dbReference type="ARBA" id="ARBA00008000"/>
    </source>
</evidence>
<dbReference type="Gene3D" id="3.30.43.10">
    <property type="entry name" value="Uridine Diphospho-n-acetylenolpyruvylglucosamine Reductase, domain 2"/>
    <property type="match status" value="1"/>
</dbReference>
<reference evidence="5" key="1">
    <citation type="submission" date="2021-12" db="EMBL/GenBank/DDBJ databases">
        <authorList>
            <person name="Veyrier F.J."/>
        </authorList>
    </citation>
    <scope>NUCLEOTIDE SEQUENCE</scope>
    <source>
        <strain evidence="5">SAG 1488-6</strain>
    </source>
</reference>
<dbReference type="PANTHER" id="PTHR43716">
    <property type="entry name" value="D-2-HYDROXYGLUTARATE DEHYDROGENASE, MITOCHONDRIAL"/>
    <property type="match status" value="1"/>
</dbReference>
<dbReference type="Pfam" id="PF01565">
    <property type="entry name" value="FAD_binding_4"/>
    <property type="match status" value="1"/>
</dbReference>
<dbReference type="InterPro" id="IPR006094">
    <property type="entry name" value="Oxid_FAD_bind_N"/>
</dbReference>
<protein>
    <submittedName>
        <fullName evidence="5">FAD-binding oxidoreductase</fullName>
    </submittedName>
</protein>
<dbReference type="Gene3D" id="1.10.45.10">
    <property type="entry name" value="Vanillyl-alcohol Oxidase, Chain A, domain 4"/>
    <property type="match status" value="1"/>
</dbReference>
<keyword evidence="6" id="KW-1185">Reference proteome</keyword>
<sequence>MADTSVHIQALKKMLAANELIVDEQDMAAFCLDQRRRYQGKVWAVVQPTSVASVQAVVKYCFEHAIPITPQGGNTSMCGGATPSDAVAGLGIIVSLSKLNRVRGVNVADNCITVEAGRILQQVQADAAAAGRMFPLSLASEGSCQIGGNIACNAGGVNVVRYGPMRDLVMGLEVVLPNGDLVEQLTPLHKNTTGFDFKQLLIGSEGTLGIITAATLKLFAPVKTHVTAWVGVNNIEAAVLLLQTMQQHFAERLSSFELISAFALDLSSQLLQLQQPLQAPWHVLLELTDSTDNSLLQEQLMQVLWDAEFAEAVVAESEQQREQLWSLREHISEAQRHLGASIKHDIAMPIGQVATFIHQCEQVLQAAYPQATLVVFGHLGDGSLHYNVFMADILSNEVYQYETDINALVYEQVFAVGGTVAAEHGIGQLKTQWMPYMRTAQELALMQTMKQSLDSKNLFNVGKVLP</sequence>
<organism evidence="5 6">
    <name type="scientific">Vitreoscilla stercoraria</name>
    <dbReference type="NCBI Taxonomy" id="61"/>
    <lineage>
        <taxon>Bacteria</taxon>
        <taxon>Pseudomonadati</taxon>
        <taxon>Pseudomonadota</taxon>
        <taxon>Betaproteobacteria</taxon>
        <taxon>Neisseriales</taxon>
        <taxon>Neisseriaceae</taxon>
        <taxon>Vitreoscilla</taxon>
    </lineage>
</organism>
<name>A0ABY4EFM6_VITST</name>
<dbReference type="InterPro" id="IPR016166">
    <property type="entry name" value="FAD-bd_PCMH"/>
</dbReference>
<dbReference type="PANTHER" id="PTHR43716:SF2">
    <property type="entry name" value="BLL6224 PROTEIN"/>
    <property type="match status" value="1"/>
</dbReference>
<dbReference type="InterPro" id="IPR016169">
    <property type="entry name" value="FAD-bd_PCMH_sub2"/>
</dbReference>
<evidence type="ECO:0000313" key="6">
    <source>
        <dbReference type="Proteomes" id="UP000832034"/>
    </source>
</evidence>
<dbReference type="InterPro" id="IPR051264">
    <property type="entry name" value="FAD-oxidored/transferase_4"/>
</dbReference>
<dbReference type="Pfam" id="PF02913">
    <property type="entry name" value="FAD-oxidase_C"/>
    <property type="match status" value="1"/>
</dbReference>
<dbReference type="Gene3D" id="3.30.70.2190">
    <property type="match status" value="1"/>
</dbReference>
<dbReference type="InterPro" id="IPR016171">
    <property type="entry name" value="Vanillyl_alc_oxidase_C-sub2"/>
</dbReference>
<dbReference type="PROSITE" id="PS51387">
    <property type="entry name" value="FAD_PCMH"/>
    <property type="match status" value="1"/>
</dbReference>
<dbReference type="SUPFAM" id="SSF56176">
    <property type="entry name" value="FAD-binding/transporter-associated domain-like"/>
    <property type="match status" value="1"/>
</dbReference>
<evidence type="ECO:0000256" key="2">
    <source>
        <dbReference type="ARBA" id="ARBA00022630"/>
    </source>
</evidence>
<dbReference type="InterPro" id="IPR004113">
    <property type="entry name" value="FAD-bd_oxidored_4_C"/>
</dbReference>
<keyword evidence="3" id="KW-0274">FAD</keyword>
<dbReference type="Gene3D" id="3.30.465.10">
    <property type="match status" value="1"/>
</dbReference>
<accession>A0ABY4EFM6</accession>
<proteinExistence type="inferred from homology"/>
<dbReference type="InterPro" id="IPR036318">
    <property type="entry name" value="FAD-bd_PCMH-like_sf"/>
</dbReference>
<dbReference type="Gene3D" id="3.30.70.2740">
    <property type="match status" value="1"/>
</dbReference>
<gene>
    <name evidence="5" type="ORF">LVJ81_05890</name>
</gene>